<organism evidence="2 3">
    <name type="scientific">Fonsecaea multimorphosa CBS 102226</name>
    <dbReference type="NCBI Taxonomy" id="1442371"/>
    <lineage>
        <taxon>Eukaryota</taxon>
        <taxon>Fungi</taxon>
        <taxon>Dikarya</taxon>
        <taxon>Ascomycota</taxon>
        <taxon>Pezizomycotina</taxon>
        <taxon>Eurotiomycetes</taxon>
        <taxon>Chaetothyriomycetidae</taxon>
        <taxon>Chaetothyriales</taxon>
        <taxon>Herpotrichiellaceae</taxon>
        <taxon>Fonsecaea</taxon>
    </lineage>
</organism>
<name>A0A0D2GUD7_9EURO</name>
<feature type="region of interest" description="Disordered" evidence="1">
    <location>
        <begin position="1"/>
        <end position="20"/>
    </location>
</feature>
<sequence>MELLAGQLKGRRVPIEPKSEPSTVVSTYFEQYKTENIQTVFKEYYPSAHSSQQEKDLLVKKRLEISKAAERLDADKKSFSAANHQAAQEREEEGVRCYDWAYARQSCLQVPEEKT</sequence>
<protein>
    <submittedName>
        <fullName evidence="2">Uncharacterized protein</fullName>
    </submittedName>
</protein>
<evidence type="ECO:0000313" key="3">
    <source>
        <dbReference type="Proteomes" id="UP000053411"/>
    </source>
</evidence>
<dbReference type="GeneID" id="27716943"/>
<keyword evidence="3" id="KW-1185">Reference proteome</keyword>
<dbReference type="VEuPathDB" id="FungiDB:Z520_11197"/>
<dbReference type="RefSeq" id="XP_016627263.1">
    <property type="nucleotide sequence ID" value="XM_016781686.1"/>
</dbReference>
<dbReference type="OrthoDB" id="4141480at2759"/>
<dbReference type="EMBL" id="KN848097">
    <property type="protein sequence ID" value="KIX93140.1"/>
    <property type="molecule type" value="Genomic_DNA"/>
</dbReference>
<proteinExistence type="predicted"/>
<evidence type="ECO:0000313" key="2">
    <source>
        <dbReference type="EMBL" id="KIX93140.1"/>
    </source>
</evidence>
<accession>A0A0D2GUD7</accession>
<dbReference type="AlphaFoldDB" id="A0A0D2GUD7"/>
<dbReference type="Proteomes" id="UP000053411">
    <property type="component" value="Unassembled WGS sequence"/>
</dbReference>
<evidence type="ECO:0000256" key="1">
    <source>
        <dbReference type="SAM" id="MobiDB-lite"/>
    </source>
</evidence>
<gene>
    <name evidence="2" type="ORF">Z520_11197</name>
</gene>
<reference evidence="2 3" key="1">
    <citation type="submission" date="2015-01" db="EMBL/GenBank/DDBJ databases">
        <title>The Genome Sequence of Fonsecaea multimorphosa CBS 102226.</title>
        <authorList>
            <consortium name="The Broad Institute Genomics Platform"/>
            <person name="Cuomo C."/>
            <person name="de Hoog S."/>
            <person name="Gorbushina A."/>
            <person name="Stielow B."/>
            <person name="Teixiera M."/>
            <person name="Abouelleil A."/>
            <person name="Chapman S.B."/>
            <person name="Priest M."/>
            <person name="Young S.K."/>
            <person name="Wortman J."/>
            <person name="Nusbaum C."/>
            <person name="Birren B."/>
        </authorList>
    </citation>
    <scope>NUCLEOTIDE SEQUENCE [LARGE SCALE GENOMIC DNA]</scope>
    <source>
        <strain evidence="2 3">CBS 102226</strain>
    </source>
</reference>